<feature type="domain" description="Carboxymuconolactone decarboxylase-like" evidence="1">
    <location>
        <begin position="29"/>
        <end position="93"/>
    </location>
</feature>
<evidence type="ECO:0000313" key="2">
    <source>
        <dbReference type="EMBL" id="MFC3678274.1"/>
    </source>
</evidence>
<reference evidence="3" key="1">
    <citation type="journal article" date="2019" name="Int. J. Syst. Evol. Microbiol.">
        <title>The Global Catalogue of Microorganisms (GCM) 10K type strain sequencing project: providing services to taxonomists for standard genome sequencing and annotation.</title>
        <authorList>
            <consortium name="The Broad Institute Genomics Platform"/>
            <consortium name="The Broad Institute Genome Sequencing Center for Infectious Disease"/>
            <person name="Wu L."/>
            <person name="Ma J."/>
        </authorList>
    </citation>
    <scope>NUCLEOTIDE SEQUENCE [LARGE SCALE GENOMIC DNA]</scope>
    <source>
        <strain evidence="3">KCTC 42182</strain>
    </source>
</reference>
<organism evidence="2 3">
    <name type="scientific">Ferrovibrio xuzhouensis</name>
    <dbReference type="NCBI Taxonomy" id="1576914"/>
    <lineage>
        <taxon>Bacteria</taxon>
        <taxon>Pseudomonadati</taxon>
        <taxon>Pseudomonadota</taxon>
        <taxon>Alphaproteobacteria</taxon>
        <taxon>Rhodospirillales</taxon>
        <taxon>Rhodospirillaceae</taxon>
        <taxon>Ferrovibrio</taxon>
    </lineage>
</organism>
<dbReference type="Gene3D" id="1.20.1290.10">
    <property type="entry name" value="AhpD-like"/>
    <property type="match status" value="1"/>
</dbReference>
<dbReference type="RefSeq" id="WP_379729894.1">
    <property type="nucleotide sequence ID" value="NZ_JBHRYJ010000008.1"/>
</dbReference>
<dbReference type="InterPro" id="IPR004675">
    <property type="entry name" value="AhpD_core"/>
</dbReference>
<dbReference type="PANTHER" id="PTHR34846">
    <property type="entry name" value="4-CARBOXYMUCONOLACTONE DECARBOXYLASE FAMILY PROTEIN (AFU_ORTHOLOGUE AFUA_6G11590)"/>
    <property type="match status" value="1"/>
</dbReference>
<dbReference type="Proteomes" id="UP001595711">
    <property type="component" value="Unassembled WGS sequence"/>
</dbReference>
<dbReference type="EMBL" id="JBHRYJ010000008">
    <property type="protein sequence ID" value="MFC3678274.1"/>
    <property type="molecule type" value="Genomic_DNA"/>
</dbReference>
<sequence>MSRRLDYKAAAPEGVRGLYAPHSYVTASVPRPLLDLVWLRVSQINGCAYCIDLHSREAAEHGAPQRKIHNVAGWWESPLFDDRERAAFAYAEAVTRLTDQRVADAAYDTAAAQFDAKALVDLTIAIALMNAMNRMAISFRQGPPA</sequence>
<dbReference type="PANTHER" id="PTHR34846:SF10">
    <property type="entry name" value="CYTOPLASMIC PROTEIN"/>
    <property type="match status" value="1"/>
</dbReference>
<gene>
    <name evidence="2" type="ORF">ACFOOQ_22205</name>
</gene>
<dbReference type="InterPro" id="IPR003779">
    <property type="entry name" value="CMD-like"/>
</dbReference>
<dbReference type="NCBIfam" id="TIGR00778">
    <property type="entry name" value="ahpD_dom"/>
    <property type="match status" value="1"/>
</dbReference>
<protein>
    <submittedName>
        <fullName evidence="2">Carboxymuconolactone decarboxylase family protein</fullName>
    </submittedName>
</protein>
<evidence type="ECO:0000259" key="1">
    <source>
        <dbReference type="Pfam" id="PF02627"/>
    </source>
</evidence>
<keyword evidence="3" id="KW-1185">Reference proteome</keyword>
<accession>A0ABV7VM51</accession>
<dbReference type="InterPro" id="IPR029032">
    <property type="entry name" value="AhpD-like"/>
</dbReference>
<dbReference type="SUPFAM" id="SSF69118">
    <property type="entry name" value="AhpD-like"/>
    <property type="match status" value="1"/>
</dbReference>
<proteinExistence type="predicted"/>
<evidence type="ECO:0000313" key="3">
    <source>
        <dbReference type="Proteomes" id="UP001595711"/>
    </source>
</evidence>
<name>A0ABV7VM51_9PROT</name>
<dbReference type="Pfam" id="PF02627">
    <property type="entry name" value="CMD"/>
    <property type="match status" value="1"/>
</dbReference>
<comment type="caution">
    <text evidence="2">The sequence shown here is derived from an EMBL/GenBank/DDBJ whole genome shotgun (WGS) entry which is preliminary data.</text>
</comment>